<evidence type="ECO:0000313" key="2">
    <source>
        <dbReference type="Proteomes" id="UP001476282"/>
    </source>
</evidence>
<evidence type="ECO:0008006" key="3">
    <source>
        <dbReference type="Google" id="ProtNLM"/>
    </source>
</evidence>
<organism evidence="1 2">
    <name type="scientific">Haloferula sargassicola</name>
    <dbReference type="NCBI Taxonomy" id="490096"/>
    <lineage>
        <taxon>Bacteria</taxon>
        <taxon>Pseudomonadati</taxon>
        <taxon>Verrucomicrobiota</taxon>
        <taxon>Verrucomicrobiia</taxon>
        <taxon>Verrucomicrobiales</taxon>
        <taxon>Verrucomicrobiaceae</taxon>
        <taxon>Haloferula</taxon>
    </lineage>
</organism>
<gene>
    <name evidence="1" type="ORF">Hsar01_00704</name>
</gene>
<dbReference type="RefSeq" id="WP_353565646.1">
    <property type="nucleotide sequence ID" value="NZ_BAABRI010000003.1"/>
</dbReference>
<evidence type="ECO:0000313" key="1">
    <source>
        <dbReference type="EMBL" id="GAA5481495.1"/>
    </source>
</evidence>
<dbReference type="Pfam" id="PF14019">
    <property type="entry name" value="DUF4235"/>
    <property type="match status" value="1"/>
</dbReference>
<protein>
    <recommendedName>
        <fullName evidence="3">DUF4235 domain-containing protein</fullName>
    </recommendedName>
</protein>
<dbReference type="EMBL" id="BAABRI010000003">
    <property type="protein sequence ID" value="GAA5481495.1"/>
    <property type="molecule type" value="Genomic_DNA"/>
</dbReference>
<comment type="caution">
    <text evidence="1">The sequence shown here is derived from an EMBL/GenBank/DDBJ whole genome shotgun (WGS) entry which is preliminary data.</text>
</comment>
<dbReference type="InterPro" id="IPR025329">
    <property type="entry name" value="DUF4235"/>
</dbReference>
<name>A0ABP9UJT2_9BACT</name>
<proteinExistence type="predicted"/>
<dbReference type="Proteomes" id="UP001476282">
    <property type="component" value="Unassembled WGS sequence"/>
</dbReference>
<sequence>MGLHRSSRLLRMTAVGAGFVLPAIAAKLARMGAGSLYRRVSKIDPPRNPARVDVSWKEAIAWTALAGVTGAFARLVARRSLPLIGLPAEGYDLEDEADALD</sequence>
<accession>A0ABP9UJT2</accession>
<reference evidence="1 2" key="1">
    <citation type="submission" date="2024-02" db="EMBL/GenBank/DDBJ databases">
        <title>Haloferula sargassicola NBRC 104335.</title>
        <authorList>
            <person name="Ichikawa N."/>
            <person name="Katano-Makiyama Y."/>
            <person name="Hidaka K."/>
        </authorList>
    </citation>
    <scope>NUCLEOTIDE SEQUENCE [LARGE SCALE GENOMIC DNA]</scope>
    <source>
        <strain evidence="1 2">NBRC 104335</strain>
    </source>
</reference>
<keyword evidence="2" id="KW-1185">Reference proteome</keyword>